<dbReference type="SUPFAM" id="SSF46785">
    <property type="entry name" value="Winged helix' DNA-binding domain"/>
    <property type="match status" value="1"/>
</dbReference>
<protein>
    <recommendedName>
        <fullName evidence="4">HTH marR-type domain-containing protein</fullName>
    </recommendedName>
</protein>
<evidence type="ECO:0000256" key="2">
    <source>
        <dbReference type="ARBA" id="ARBA00023125"/>
    </source>
</evidence>
<dbReference type="Pfam" id="PF01047">
    <property type="entry name" value="MarR"/>
    <property type="match status" value="1"/>
</dbReference>
<keyword evidence="1" id="KW-0805">Transcription regulation</keyword>
<organism evidence="5">
    <name type="scientific">bioreactor metagenome</name>
    <dbReference type="NCBI Taxonomy" id="1076179"/>
    <lineage>
        <taxon>unclassified sequences</taxon>
        <taxon>metagenomes</taxon>
        <taxon>ecological metagenomes</taxon>
    </lineage>
</organism>
<dbReference type="InterPro" id="IPR000835">
    <property type="entry name" value="HTH_MarR-typ"/>
</dbReference>
<evidence type="ECO:0000259" key="4">
    <source>
        <dbReference type="PROSITE" id="PS50995"/>
    </source>
</evidence>
<dbReference type="Gene3D" id="1.10.10.10">
    <property type="entry name" value="Winged helix-like DNA-binding domain superfamily/Winged helix DNA-binding domain"/>
    <property type="match status" value="1"/>
</dbReference>
<reference evidence="5" key="1">
    <citation type="submission" date="2019-08" db="EMBL/GenBank/DDBJ databases">
        <authorList>
            <person name="Kucharzyk K."/>
            <person name="Murdoch R.W."/>
            <person name="Higgins S."/>
            <person name="Loffler F."/>
        </authorList>
    </citation>
    <scope>NUCLEOTIDE SEQUENCE</scope>
</reference>
<dbReference type="InterPro" id="IPR023187">
    <property type="entry name" value="Tscrpt_reg_MarR-type_CS"/>
</dbReference>
<accession>A0A644V3S8</accession>
<proteinExistence type="predicted"/>
<dbReference type="AlphaFoldDB" id="A0A644V3S8"/>
<comment type="caution">
    <text evidence="5">The sequence shown here is derived from an EMBL/GenBank/DDBJ whole genome shotgun (WGS) entry which is preliminary data.</text>
</comment>
<dbReference type="InterPro" id="IPR036388">
    <property type="entry name" value="WH-like_DNA-bd_sf"/>
</dbReference>
<feature type="domain" description="HTH marR-type" evidence="4">
    <location>
        <begin position="1"/>
        <end position="140"/>
    </location>
</feature>
<dbReference type="PANTHER" id="PTHR35790:SF4">
    <property type="entry name" value="HTH-TYPE TRANSCRIPTIONAL REGULATOR PCHR"/>
    <property type="match status" value="1"/>
</dbReference>
<name>A0A644V3S8_9ZZZZ</name>
<keyword evidence="3" id="KW-0804">Transcription</keyword>
<evidence type="ECO:0000313" key="5">
    <source>
        <dbReference type="EMBL" id="MPL85998.1"/>
    </source>
</evidence>
<dbReference type="PANTHER" id="PTHR35790">
    <property type="entry name" value="HTH-TYPE TRANSCRIPTIONAL REGULATOR PCHR"/>
    <property type="match status" value="1"/>
</dbReference>
<evidence type="ECO:0000256" key="1">
    <source>
        <dbReference type="ARBA" id="ARBA00023015"/>
    </source>
</evidence>
<dbReference type="GO" id="GO:0003700">
    <property type="term" value="F:DNA-binding transcription factor activity"/>
    <property type="evidence" value="ECO:0007669"/>
    <property type="project" value="InterPro"/>
</dbReference>
<dbReference type="EMBL" id="VSSQ01000215">
    <property type="protein sequence ID" value="MPL85998.1"/>
    <property type="molecule type" value="Genomic_DNA"/>
</dbReference>
<dbReference type="InterPro" id="IPR052067">
    <property type="entry name" value="Metal_resp_HTH_trans_reg"/>
</dbReference>
<dbReference type="PROSITE" id="PS01117">
    <property type="entry name" value="HTH_MARR_1"/>
    <property type="match status" value="1"/>
</dbReference>
<sequence>MGIANKVLKEVTLFQEYASTIQHGDEEAFAEIHLAEIHCINAIGKLSQANVTKIAEMMRMTRGAISKINKKLLQRGLIASYQLPDNQKEIYYKLTESGKQLYDTHAKCHLKATKKKMAVIRTYSSQEQQILFRFFNDLNALSLKSNKKEKSI</sequence>
<dbReference type="GO" id="GO:0003677">
    <property type="term" value="F:DNA binding"/>
    <property type="evidence" value="ECO:0007669"/>
    <property type="project" value="UniProtKB-KW"/>
</dbReference>
<evidence type="ECO:0000256" key="3">
    <source>
        <dbReference type="ARBA" id="ARBA00023163"/>
    </source>
</evidence>
<dbReference type="SMART" id="SM00347">
    <property type="entry name" value="HTH_MARR"/>
    <property type="match status" value="1"/>
</dbReference>
<dbReference type="InterPro" id="IPR036390">
    <property type="entry name" value="WH_DNA-bd_sf"/>
</dbReference>
<dbReference type="PROSITE" id="PS50995">
    <property type="entry name" value="HTH_MARR_2"/>
    <property type="match status" value="1"/>
</dbReference>
<gene>
    <name evidence="5" type="ORF">SDC9_31974</name>
</gene>
<keyword evidence="2" id="KW-0238">DNA-binding</keyword>